<sequence>MKTANIVKAVCVAGLAASCFWGLAGCTSGDGSTGGNGNNSTSASTGLVAATVNGTEISEDKVTDTIENARAQMSLTDEDSWGKWLAENAMTPQSVREEIINAFIDEEIIKQTSSERNVTVEDSEVDTVVNNTKSQYDSDEKWLSALEKAGMTEDDYRTKVREDLQRKKFQESFIPTEDPTQEEMLEQAKMYATAYDGAKRSSHILFEEADEETAKTVLEQVRSGELDFAEAAKQYSKDTGSAEKGGDVGWDKLSSFVTEYTDALNNLEKDQISDLVKSQYGFHIIKCTDVFQAPKTTGDDGAETVEVTSIDQLPAEFVEKVKETLKQKKQSEDYQNWMTERREGEGVKINDMPEGLPYYVDMASYPSESGDTTTPEANDTANTGDTEGAADNADATGEGTGEGDAAGAEGTEGGENQPVENAGQPAEGGSTNAQQPAEAA</sequence>
<comment type="caution">
    <text evidence="5">The sequence shown here is derived from an EMBL/GenBank/DDBJ whole genome shotgun (WGS) entry which is preliminary data.</text>
</comment>
<feature type="compositionally biased region" description="Polar residues" evidence="2">
    <location>
        <begin position="429"/>
        <end position="440"/>
    </location>
</feature>
<dbReference type="InterPro" id="IPR000297">
    <property type="entry name" value="PPIase_PpiC"/>
</dbReference>
<dbReference type="GO" id="GO:0003755">
    <property type="term" value="F:peptidyl-prolyl cis-trans isomerase activity"/>
    <property type="evidence" value="ECO:0007669"/>
    <property type="project" value="UniProtKB-EC"/>
</dbReference>
<keyword evidence="1" id="KW-0697">Rotamase</keyword>
<feature type="compositionally biased region" description="Polar residues" evidence="2">
    <location>
        <begin position="366"/>
        <end position="385"/>
    </location>
</feature>
<dbReference type="PANTHER" id="PTHR47245:SF2">
    <property type="entry name" value="PEPTIDYL-PROLYL CIS-TRANS ISOMERASE HP_0175-RELATED"/>
    <property type="match status" value="1"/>
</dbReference>
<evidence type="ECO:0000256" key="3">
    <source>
        <dbReference type="SAM" id="SignalP"/>
    </source>
</evidence>
<evidence type="ECO:0000313" key="6">
    <source>
        <dbReference type="Proteomes" id="UP001232750"/>
    </source>
</evidence>
<dbReference type="RefSeq" id="WP_283831296.1">
    <property type="nucleotide sequence ID" value="NZ_JASJEU010000007.1"/>
</dbReference>
<dbReference type="EMBL" id="JASJEU010000007">
    <property type="protein sequence ID" value="MDJ1649951.1"/>
    <property type="molecule type" value="Genomic_DNA"/>
</dbReference>
<dbReference type="PROSITE" id="PS50198">
    <property type="entry name" value="PPIC_PPIASE_2"/>
    <property type="match status" value="1"/>
</dbReference>
<feature type="domain" description="PpiC" evidence="4">
    <location>
        <begin position="196"/>
        <end position="289"/>
    </location>
</feature>
<dbReference type="SUPFAM" id="SSF109998">
    <property type="entry name" value="Triger factor/SurA peptide-binding domain-like"/>
    <property type="match status" value="1"/>
</dbReference>
<dbReference type="EC" id="5.2.1.8" evidence="5"/>
<keyword evidence="1 5" id="KW-0413">Isomerase</keyword>
<dbReference type="InterPro" id="IPR023058">
    <property type="entry name" value="PPIase_PpiC_CS"/>
</dbReference>
<feature type="chain" id="PRO_5047099066" evidence="3">
    <location>
        <begin position="25"/>
        <end position="440"/>
    </location>
</feature>
<evidence type="ECO:0000259" key="4">
    <source>
        <dbReference type="PROSITE" id="PS50198"/>
    </source>
</evidence>
<dbReference type="InterPro" id="IPR027304">
    <property type="entry name" value="Trigger_fact/SurA_dom_sf"/>
</dbReference>
<protein>
    <submittedName>
        <fullName evidence="5">Peptidylprolyl isomerase</fullName>
        <ecNumber evidence="5">5.2.1.8</ecNumber>
    </submittedName>
</protein>
<name>A0ABT7DN10_9ACTN</name>
<dbReference type="SUPFAM" id="SSF54534">
    <property type="entry name" value="FKBP-like"/>
    <property type="match status" value="1"/>
</dbReference>
<accession>A0ABT7DN10</accession>
<feature type="region of interest" description="Disordered" evidence="2">
    <location>
        <begin position="359"/>
        <end position="440"/>
    </location>
</feature>
<gene>
    <name evidence="5" type="ORF">QNJ86_03980</name>
</gene>
<dbReference type="PROSITE" id="PS01096">
    <property type="entry name" value="PPIC_PPIASE_1"/>
    <property type="match status" value="1"/>
</dbReference>
<organism evidence="5 6">
    <name type="scientific">Gordonibacter faecis</name>
    <dbReference type="NCBI Taxonomy" id="3047475"/>
    <lineage>
        <taxon>Bacteria</taxon>
        <taxon>Bacillati</taxon>
        <taxon>Actinomycetota</taxon>
        <taxon>Coriobacteriia</taxon>
        <taxon>Eggerthellales</taxon>
        <taxon>Eggerthellaceae</taxon>
        <taxon>Gordonibacter</taxon>
    </lineage>
</organism>
<dbReference type="Pfam" id="PF00639">
    <property type="entry name" value="Rotamase"/>
    <property type="match status" value="1"/>
</dbReference>
<dbReference type="Gene3D" id="3.10.50.40">
    <property type="match status" value="1"/>
</dbReference>
<dbReference type="Gene3D" id="1.10.4030.10">
    <property type="entry name" value="Porin chaperone SurA, peptide-binding domain"/>
    <property type="match status" value="1"/>
</dbReference>
<dbReference type="InterPro" id="IPR046357">
    <property type="entry name" value="PPIase_dom_sf"/>
</dbReference>
<evidence type="ECO:0000256" key="2">
    <source>
        <dbReference type="SAM" id="MobiDB-lite"/>
    </source>
</evidence>
<evidence type="ECO:0000313" key="5">
    <source>
        <dbReference type="EMBL" id="MDJ1649951.1"/>
    </source>
</evidence>
<dbReference type="PROSITE" id="PS51257">
    <property type="entry name" value="PROKAR_LIPOPROTEIN"/>
    <property type="match status" value="1"/>
</dbReference>
<evidence type="ECO:0000256" key="1">
    <source>
        <dbReference type="PROSITE-ProRule" id="PRU00278"/>
    </source>
</evidence>
<dbReference type="Pfam" id="PF13624">
    <property type="entry name" value="SurA_N_3"/>
    <property type="match status" value="1"/>
</dbReference>
<reference evidence="5 6" key="1">
    <citation type="submission" date="2023-05" db="EMBL/GenBank/DDBJ databases">
        <title>Gordonibacter KGMB12511T sp. nov., isolated from faeces of healthy Korean.</title>
        <authorList>
            <person name="Kim H.S."/>
            <person name="Kim J.-S."/>
            <person name="Suh M.K."/>
            <person name="Eom M.K."/>
            <person name="Do H.E."/>
            <person name="Lee J.-S."/>
        </authorList>
    </citation>
    <scope>NUCLEOTIDE SEQUENCE [LARGE SCALE GENOMIC DNA]</scope>
    <source>
        <strain evidence="5 6">KGMB12511</strain>
    </source>
</reference>
<proteinExistence type="predicted"/>
<keyword evidence="3" id="KW-0732">Signal</keyword>
<dbReference type="InterPro" id="IPR050245">
    <property type="entry name" value="PrsA_foldase"/>
</dbReference>
<feature type="signal peptide" evidence="3">
    <location>
        <begin position="1"/>
        <end position="24"/>
    </location>
</feature>
<dbReference type="PANTHER" id="PTHR47245">
    <property type="entry name" value="PEPTIDYLPROLYL ISOMERASE"/>
    <property type="match status" value="1"/>
</dbReference>
<dbReference type="Proteomes" id="UP001232750">
    <property type="component" value="Unassembled WGS sequence"/>
</dbReference>
<keyword evidence="6" id="KW-1185">Reference proteome</keyword>